<proteinExistence type="predicted"/>
<gene>
    <name evidence="1" type="ORF">BSP38_175</name>
</gene>
<evidence type="ECO:0000313" key="2">
    <source>
        <dbReference type="Proteomes" id="UP000260425"/>
    </source>
</evidence>
<evidence type="ECO:0000313" key="1">
    <source>
        <dbReference type="EMBL" id="AXH71217.1"/>
    </source>
</evidence>
<organism evidence="1 2">
    <name type="scientific">Bacillus phage BSP38</name>
    <dbReference type="NCBI Taxonomy" id="2283013"/>
    <lineage>
        <taxon>Viruses</taxon>
        <taxon>Duplodnaviria</taxon>
        <taxon>Heunggongvirae</taxon>
        <taxon>Uroviricota</taxon>
        <taxon>Caudoviricetes</taxon>
        <taxon>Herelleviridae</taxon>
        <taxon>Bastillevirinae</taxon>
        <taxon>Jeonjuvirus</taxon>
        <taxon>Jeonjuvirus BSP38</taxon>
    </lineage>
</organism>
<protein>
    <submittedName>
        <fullName evidence="1">Uncharacterized protein</fullName>
    </submittedName>
</protein>
<reference evidence="1 2" key="1">
    <citation type="submission" date="2018-07" db="EMBL/GenBank/DDBJ databases">
        <title>Complete nucleotide sequence of Bacillus phage BSP38.</title>
        <authorList>
            <person name="Ghosh K."/>
            <person name="Kim K.-P."/>
        </authorList>
    </citation>
    <scope>NUCLEOTIDE SEQUENCE [LARGE SCALE GENOMIC DNA]</scope>
</reference>
<sequence length="85" mass="10567">MSDLYYKIIGGCTREDGNEYVTVVTMQWFDEYDYNQDRFFRDEDGDTLMFYEEDEAIQWLFDNVKEEYIDPEYRGRRFNQSKYMK</sequence>
<dbReference type="Proteomes" id="UP000260425">
    <property type="component" value="Segment"/>
</dbReference>
<name>A0A345MK35_BPBSP</name>
<keyword evidence="2" id="KW-1185">Reference proteome</keyword>
<organismHost>
    <name type="scientific">Bacillus subtilis</name>
    <dbReference type="NCBI Taxonomy" id="1423"/>
</organismHost>
<accession>A0A345MK35</accession>
<dbReference type="EMBL" id="MH606185">
    <property type="protein sequence ID" value="AXH71217.1"/>
    <property type="molecule type" value="Genomic_DNA"/>
</dbReference>